<reference evidence="2" key="1">
    <citation type="journal article" date="2019" name="Int. J. Syst. Evol. Microbiol.">
        <title>The Global Catalogue of Microorganisms (GCM) 10K type strain sequencing project: providing services to taxonomists for standard genome sequencing and annotation.</title>
        <authorList>
            <consortium name="The Broad Institute Genomics Platform"/>
            <consortium name="The Broad Institute Genome Sequencing Center for Infectious Disease"/>
            <person name="Wu L."/>
            <person name="Ma J."/>
        </authorList>
    </citation>
    <scope>NUCLEOTIDE SEQUENCE [LARGE SCALE GENOMIC DNA]</scope>
    <source>
        <strain evidence="2">CGMCC 1.15341</strain>
    </source>
</reference>
<organism evidence="1 2">
    <name type="scientific">Marinobacterium zhoushanense</name>
    <dbReference type="NCBI Taxonomy" id="1679163"/>
    <lineage>
        <taxon>Bacteria</taxon>
        <taxon>Pseudomonadati</taxon>
        <taxon>Pseudomonadota</taxon>
        <taxon>Gammaproteobacteria</taxon>
        <taxon>Oceanospirillales</taxon>
        <taxon>Oceanospirillaceae</taxon>
        <taxon>Marinobacterium</taxon>
    </lineage>
</organism>
<sequence>MISMQYRFVLPADYDMQIIRQRISDKGHLLDNFPGLMFKAYLFADTLNAESPAPFKLYAPFYLWENTLGMKRFLCSSGFEGVQRSFGRPQLMSWIPLAQTVLPSVRQARYASRALVKLKPLASLETLEAEEEKYVQAQITRNNALACISALDPHNWTLMRFSLYAQSNPLVDGVDIEFYQVGYVAGPS</sequence>
<dbReference type="InterPro" id="IPR032349">
    <property type="entry name" value="DUF4865"/>
</dbReference>
<protein>
    <submittedName>
        <fullName evidence="1">DUF4865 domain-containing protein</fullName>
    </submittedName>
</protein>
<dbReference type="EMBL" id="BMIJ01000006">
    <property type="protein sequence ID" value="GGC00731.1"/>
    <property type="molecule type" value="Genomic_DNA"/>
</dbReference>
<dbReference type="Pfam" id="PF16157">
    <property type="entry name" value="DUF4865"/>
    <property type="match status" value="1"/>
</dbReference>
<dbReference type="Proteomes" id="UP000629025">
    <property type="component" value="Unassembled WGS sequence"/>
</dbReference>
<comment type="caution">
    <text evidence="1">The sequence shown here is derived from an EMBL/GenBank/DDBJ whole genome shotgun (WGS) entry which is preliminary data.</text>
</comment>
<evidence type="ECO:0000313" key="1">
    <source>
        <dbReference type="EMBL" id="GGC00731.1"/>
    </source>
</evidence>
<accession>A0ABQ1KMS9</accession>
<name>A0ABQ1KMS9_9GAMM</name>
<proteinExistence type="predicted"/>
<evidence type="ECO:0000313" key="2">
    <source>
        <dbReference type="Proteomes" id="UP000629025"/>
    </source>
</evidence>
<keyword evidence="2" id="KW-1185">Reference proteome</keyword>
<gene>
    <name evidence="1" type="ORF">GCM10011352_28610</name>
</gene>
<dbReference type="RefSeq" id="WP_188749514.1">
    <property type="nucleotide sequence ID" value="NZ_BMIJ01000006.1"/>
</dbReference>